<proteinExistence type="predicted"/>
<feature type="region of interest" description="Disordered" evidence="1">
    <location>
        <begin position="34"/>
        <end position="76"/>
    </location>
</feature>
<protein>
    <submittedName>
        <fullName evidence="2">Uncharacterized protein</fullName>
    </submittedName>
</protein>
<accession>A0A699HRF6</accession>
<evidence type="ECO:0000313" key="2">
    <source>
        <dbReference type="EMBL" id="GEY71887.1"/>
    </source>
</evidence>
<dbReference type="AlphaFoldDB" id="A0A699HRF6"/>
<feature type="compositionally biased region" description="Acidic residues" evidence="1">
    <location>
        <begin position="39"/>
        <end position="56"/>
    </location>
</feature>
<name>A0A699HRF6_TANCI</name>
<reference evidence="2" key="1">
    <citation type="journal article" date="2019" name="Sci. Rep.">
        <title>Draft genome of Tanacetum cinerariifolium, the natural source of mosquito coil.</title>
        <authorList>
            <person name="Yamashiro T."/>
            <person name="Shiraishi A."/>
            <person name="Satake H."/>
            <person name="Nakayama K."/>
        </authorList>
    </citation>
    <scope>NUCLEOTIDE SEQUENCE</scope>
</reference>
<sequence length="119" mass="13016">MVGLLVNEIAELIAEAEEQMIALVIDMEEDIAMPFGHDDFEDDDSEGIEDEEEVWEVEGPSTTATEGQSNPLLAPGLPMPPLVIEDLSTRLGNLEYKHGKLVKKVIQVEDGLEQVGAQV</sequence>
<organism evidence="2">
    <name type="scientific">Tanacetum cinerariifolium</name>
    <name type="common">Dalmatian daisy</name>
    <name type="synonym">Chrysanthemum cinerariifolium</name>
    <dbReference type="NCBI Taxonomy" id="118510"/>
    <lineage>
        <taxon>Eukaryota</taxon>
        <taxon>Viridiplantae</taxon>
        <taxon>Streptophyta</taxon>
        <taxon>Embryophyta</taxon>
        <taxon>Tracheophyta</taxon>
        <taxon>Spermatophyta</taxon>
        <taxon>Magnoliopsida</taxon>
        <taxon>eudicotyledons</taxon>
        <taxon>Gunneridae</taxon>
        <taxon>Pentapetalae</taxon>
        <taxon>asterids</taxon>
        <taxon>campanulids</taxon>
        <taxon>Asterales</taxon>
        <taxon>Asteraceae</taxon>
        <taxon>Asteroideae</taxon>
        <taxon>Anthemideae</taxon>
        <taxon>Anthemidinae</taxon>
        <taxon>Tanacetum</taxon>
    </lineage>
</organism>
<feature type="compositionally biased region" description="Polar residues" evidence="1">
    <location>
        <begin position="60"/>
        <end position="70"/>
    </location>
</feature>
<comment type="caution">
    <text evidence="2">The sequence shown here is derived from an EMBL/GenBank/DDBJ whole genome shotgun (WGS) entry which is preliminary data.</text>
</comment>
<dbReference type="EMBL" id="BKCJ010203155">
    <property type="protein sequence ID" value="GEY71887.1"/>
    <property type="molecule type" value="Genomic_DNA"/>
</dbReference>
<gene>
    <name evidence="2" type="ORF">Tci_443861</name>
</gene>
<evidence type="ECO:0000256" key="1">
    <source>
        <dbReference type="SAM" id="MobiDB-lite"/>
    </source>
</evidence>